<sequence length="104" mass="11592">MAVGRKMKWMTQMKKKLIKETVHKYLKMVKPLYICVSKRYEEKLKFSGHLSFSGGETKGGAAPTPQCTVKEKRGDGAVSERGGIEQCEKQENKGIICKQGLKGA</sequence>
<evidence type="ECO:0000256" key="1">
    <source>
        <dbReference type="SAM" id="MobiDB-lite"/>
    </source>
</evidence>
<dbReference type="PANTHER" id="PTHR33929">
    <property type="entry name" value="MEMBRANE-ASSOCIATED KINASE REGULATOR 2-RELATED"/>
    <property type="match status" value="1"/>
</dbReference>
<feature type="region of interest" description="Disordered" evidence="1">
    <location>
        <begin position="55"/>
        <end position="83"/>
    </location>
</feature>
<accession>A0ABD1WDM6</accession>
<evidence type="ECO:0000313" key="3">
    <source>
        <dbReference type="Proteomes" id="UP001604277"/>
    </source>
</evidence>
<name>A0ABD1WDM6_9LAMI</name>
<keyword evidence="3" id="KW-1185">Reference proteome</keyword>
<reference evidence="3" key="1">
    <citation type="submission" date="2024-07" db="EMBL/GenBank/DDBJ databases">
        <title>Two chromosome-level genome assemblies of Korean endemic species Abeliophyllum distichum and Forsythia ovata (Oleaceae).</title>
        <authorList>
            <person name="Jang H."/>
        </authorList>
    </citation>
    <scope>NUCLEOTIDE SEQUENCE [LARGE SCALE GENOMIC DNA]</scope>
</reference>
<dbReference type="AlphaFoldDB" id="A0ABD1WDM6"/>
<comment type="caution">
    <text evidence="2">The sequence shown here is derived from an EMBL/GenBank/DDBJ whole genome shotgun (WGS) entry which is preliminary data.</text>
</comment>
<proteinExistence type="predicted"/>
<organism evidence="2 3">
    <name type="scientific">Forsythia ovata</name>
    <dbReference type="NCBI Taxonomy" id="205694"/>
    <lineage>
        <taxon>Eukaryota</taxon>
        <taxon>Viridiplantae</taxon>
        <taxon>Streptophyta</taxon>
        <taxon>Embryophyta</taxon>
        <taxon>Tracheophyta</taxon>
        <taxon>Spermatophyta</taxon>
        <taxon>Magnoliopsida</taxon>
        <taxon>eudicotyledons</taxon>
        <taxon>Gunneridae</taxon>
        <taxon>Pentapetalae</taxon>
        <taxon>asterids</taxon>
        <taxon>lamiids</taxon>
        <taxon>Lamiales</taxon>
        <taxon>Oleaceae</taxon>
        <taxon>Forsythieae</taxon>
        <taxon>Forsythia</taxon>
    </lineage>
</organism>
<protein>
    <submittedName>
        <fullName evidence="2">Uncharacterized protein</fullName>
    </submittedName>
</protein>
<dbReference type="EMBL" id="JBFOLJ010000003">
    <property type="protein sequence ID" value="KAL2547585.1"/>
    <property type="molecule type" value="Genomic_DNA"/>
</dbReference>
<dbReference type="Proteomes" id="UP001604277">
    <property type="component" value="Unassembled WGS sequence"/>
</dbReference>
<evidence type="ECO:0000313" key="2">
    <source>
        <dbReference type="EMBL" id="KAL2547585.1"/>
    </source>
</evidence>
<dbReference type="InterPro" id="IPR039619">
    <property type="entry name" value="MAKR2/5"/>
</dbReference>
<gene>
    <name evidence="2" type="ORF">Fot_09115</name>
</gene>
<dbReference type="PANTHER" id="PTHR33929:SF1">
    <property type="entry name" value="MEMBRANE-ASSOCIATED KINASE REGULATOR 2-RELATED"/>
    <property type="match status" value="1"/>
</dbReference>